<dbReference type="PATRIC" id="fig|999408.3.peg.1744"/>
<dbReference type="Gene3D" id="2.70.70.10">
    <property type="entry name" value="Glucose Permease (Domain IIA)"/>
    <property type="match status" value="1"/>
</dbReference>
<reference evidence="3 4" key="1">
    <citation type="submission" date="2013-01" db="EMBL/GenBank/DDBJ databases">
        <title>The Genome Sequence of Clostridium clostridioforme 90A8.</title>
        <authorList>
            <consortium name="The Broad Institute Genome Sequencing Platform"/>
            <person name="Earl A."/>
            <person name="Ward D."/>
            <person name="Feldgarden M."/>
            <person name="Gevers D."/>
            <person name="Courvalin P."/>
            <person name="Lambert T."/>
            <person name="Walker B."/>
            <person name="Young S.K."/>
            <person name="Zeng Q."/>
            <person name="Gargeya S."/>
            <person name="Fitzgerald M."/>
            <person name="Haas B."/>
            <person name="Abouelleil A."/>
            <person name="Alvarado L."/>
            <person name="Arachchi H.M."/>
            <person name="Berlin A.M."/>
            <person name="Chapman S.B."/>
            <person name="Dewar J."/>
            <person name="Goldberg J."/>
            <person name="Griggs A."/>
            <person name="Gujja S."/>
            <person name="Hansen M."/>
            <person name="Howarth C."/>
            <person name="Imamovic A."/>
            <person name="Larimer J."/>
            <person name="McCowan C."/>
            <person name="Murphy C."/>
            <person name="Neiman D."/>
            <person name="Pearson M."/>
            <person name="Priest M."/>
            <person name="Roberts A."/>
            <person name="Saif S."/>
            <person name="Shea T."/>
            <person name="Sisk P."/>
            <person name="Sykes S."/>
            <person name="Wortman J."/>
            <person name="Nusbaum C."/>
            <person name="Birren B."/>
        </authorList>
    </citation>
    <scope>NUCLEOTIDE SEQUENCE [LARGE SCALE GENOMIC DNA]</scope>
    <source>
        <strain evidence="3 4">90A8</strain>
    </source>
</reference>
<dbReference type="PANTHER" id="PTHR21666:SF268">
    <property type="entry name" value="PEPTIDASE M23 DOMAIN-CONTAINING PROTEIN"/>
    <property type="match status" value="1"/>
</dbReference>
<dbReference type="InterPro" id="IPR016047">
    <property type="entry name" value="M23ase_b-sheet_dom"/>
</dbReference>
<dbReference type="InterPro" id="IPR050570">
    <property type="entry name" value="Cell_wall_metabolism_enzyme"/>
</dbReference>
<evidence type="ECO:0000313" key="4">
    <source>
        <dbReference type="Proteomes" id="UP000013085"/>
    </source>
</evidence>
<name>A0A0E2HRJ5_9FIRM</name>
<dbReference type="AlphaFoldDB" id="A0A0E2HRJ5"/>
<dbReference type="EMBL" id="AGYR01000013">
    <property type="protein sequence ID" value="ENZ17666.1"/>
    <property type="molecule type" value="Genomic_DNA"/>
</dbReference>
<dbReference type="HOGENOM" id="CLU_086664_0_0_9"/>
<evidence type="ECO:0000256" key="1">
    <source>
        <dbReference type="SAM" id="MobiDB-lite"/>
    </source>
</evidence>
<evidence type="ECO:0000313" key="3">
    <source>
        <dbReference type="EMBL" id="ENZ17666.1"/>
    </source>
</evidence>
<accession>A0A0E2HRJ5</accession>
<proteinExistence type="predicted"/>
<dbReference type="SUPFAM" id="SSF51261">
    <property type="entry name" value="Duplicated hybrid motif"/>
    <property type="match status" value="1"/>
</dbReference>
<dbReference type="PANTHER" id="PTHR21666">
    <property type="entry name" value="PEPTIDASE-RELATED"/>
    <property type="match status" value="1"/>
</dbReference>
<comment type="caution">
    <text evidence="3">The sequence shown here is derived from an EMBL/GenBank/DDBJ whole genome shotgun (WGS) entry which is preliminary data.</text>
</comment>
<dbReference type="GO" id="GO:0004222">
    <property type="term" value="F:metalloendopeptidase activity"/>
    <property type="evidence" value="ECO:0007669"/>
    <property type="project" value="TreeGrafter"/>
</dbReference>
<dbReference type="Pfam" id="PF01551">
    <property type="entry name" value="Peptidase_M23"/>
    <property type="match status" value="1"/>
</dbReference>
<organism evidence="3 4">
    <name type="scientific">[Clostridium] clostridioforme 90A8</name>
    <dbReference type="NCBI Taxonomy" id="999408"/>
    <lineage>
        <taxon>Bacteria</taxon>
        <taxon>Bacillati</taxon>
        <taxon>Bacillota</taxon>
        <taxon>Clostridia</taxon>
        <taxon>Lachnospirales</taxon>
        <taxon>Lachnospiraceae</taxon>
        <taxon>Enterocloster</taxon>
    </lineage>
</organism>
<sequence>MPLILILLLAVFQCSITNYLITNPDYYQLGPYSWESNDFRAMRLGDAVAGLDSLDTDMVTTLMVEHDYDLTGLKDTRYNNRLLAAARPADYRKLKHAYETVLGDLKYFPIPKSRNKDTPEVVFEDGWMDGRGYVSGGGDGGGRGDGQAESGQEGGGQTDNGQEDSGRQNSPKRRHEGCDIMGAKMPPGYYPVVSMTDGVIEKIGWLEMGGWRIGVRAPGGAYLYYAHLYDYAGDLKEGDRVKAGELIGYMGDTGYGKTEGTRGNFDVHLHVGIYIKTDHNEEMSVNPYWILKWLEKRRLVFTY</sequence>
<feature type="region of interest" description="Disordered" evidence="1">
    <location>
        <begin position="134"/>
        <end position="178"/>
    </location>
</feature>
<dbReference type="Proteomes" id="UP000013085">
    <property type="component" value="Unassembled WGS sequence"/>
</dbReference>
<evidence type="ECO:0000259" key="2">
    <source>
        <dbReference type="Pfam" id="PF01551"/>
    </source>
</evidence>
<feature type="compositionally biased region" description="Gly residues" evidence="1">
    <location>
        <begin position="134"/>
        <end position="145"/>
    </location>
</feature>
<dbReference type="GeneID" id="57959897"/>
<dbReference type="CDD" id="cd12797">
    <property type="entry name" value="M23_peptidase"/>
    <property type="match status" value="1"/>
</dbReference>
<feature type="domain" description="M23ase beta-sheet core" evidence="2">
    <location>
        <begin position="174"/>
        <end position="277"/>
    </location>
</feature>
<dbReference type="RefSeq" id="WP_002583558.1">
    <property type="nucleotide sequence ID" value="NZ_KB851018.1"/>
</dbReference>
<dbReference type="InterPro" id="IPR011055">
    <property type="entry name" value="Dup_hybrid_motif"/>
</dbReference>
<gene>
    <name evidence="3" type="ORF">HMPREF1090_01616</name>
</gene>
<protein>
    <submittedName>
        <fullName evidence="3">Peptidase</fullName>
    </submittedName>
</protein>